<sequence>MVNIGRPSRACLSCRQKRIKCDETRPTCKRCSRLKLECGWKDEWTSMVRHQEKWAECKVAKRVEKVQMKRNQRHVHRKPDLSSYVAAHALSMSKQCQIGPEVYAINRFYSDYAFTEGTFPFLHLVAPLYTLEQTPGYLHSALPAVALASSAKQLNRHDMMLEAHRHYGNAVRSLNNSLPDTSMAKHDATLLTVFLLGLYEFITTDRLHGLPSPYHTHGPGRLALLRLRGPEQLETITGRNLFTLLYHDQLISTFLGNGELMDEFPAWMHRSYPPSPMKSMKLLMHEISCLLSCLKKVLSRSQTKATTQMAQIRKRVSVYQSVDDFDHNAYLEGIHNDWPLEDTEATDFVLDMYEKADTLLPLLRKGIVVNEALGNLDLHVQPGWPDDSEVTSHTTGKDRPADLDEILPQDGMLVEDVSVYVGISRAVTLNVYRAMQIHLLQTLLSALPSAITLVGNYPNAEFDFASLHADWTTTIAHLARAICNDIPYVLGERDKQGRRLKSPVSGRAFRAYLMLWPLQVSLDAKETSPEDRALIARRLRYISEIIGIGMAGEIASAATSDLNIGSLDDQLLPVASSIDSPEGLWSEAAIEPALNAEQVHNLQSVL</sequence>
<proteinExistence type="predicted"/>
<evidence type="ECO:0000313" key="2">
    <source>
        <dbReference type="Proteomes" id="UP000799755"/>
    </source>
</evidence>
<name>A0ACB6Q7H5_9PLEO</name>
<keyword evidence="2" id="KW-1185">Reference proteome</keyword>
<reference evidence="1" key="1">
    <citation type="journal article" date="2020" name="Stud. Mycol.">
        <title>101 Dothideomycetes genomes: a test case for predicting lifestyles and emergence of pathogens.</title>
        <authorList>
            <person name="Haridas S."/>
            <person name="Albert R."/>
            <person name="Binder M."/>
            <person name="Bloem J."/>
            <person name="Labutti K."/>
            <person name="Salamov A."/>
            <person name="Andreopoulos B."/>
            <person name="Baker S."/>
            <person name="Barry K."/>
            <person name="Bills G."/>
            <person name="Bluhm B."/>
            <person name="Cannon C."/>
            <person name="Castanera R."/>
            <person name="Culley D."/>
            <person name="Daum C."/>
            <person name="Ezra D."/>
            <person name="Gonzalez J."/>
            <person name="Henrissat B."/>
            <person name="Kuo A."/>
            <person name="Liang C."/>
            <person name="Lipzen A."/>
            <person name="Lutzoni F."/>
            <person name="Magnuson J."/>
            <person name="Mondo S."/>
            <person name="Nolan M."/>
            <person name="Ohm R."/>
            <person name="Pangilinan J."/>
            <person name="Park H.-J."/>
            <person name="Ramirez L."/>
            <person name="Alfaro M."/>
            <person name="Sun H."/>
            <person name="Tritt A."/>
            <person name="Yoshinaga Y."/>
            <person name="Zwiers L.-H."/>
            <person name="Turgeon B."/>
            <person name="Goodwin S."/>
            <person name="Spatafora J."/>
            <person name="Crous P."/>
            <person name="Grigoriev I."/>
        </authorList>
    </citation>
    <scope>NUCLEOTIDE SEQUENCE</scope>
    <source>
        <strain evidence="1">ATCC 200398</strain>
    </source>
</reference>
<gene>
    <name evidence="1" type="ORF">BDR25DRAFT_118150</name>
</gene>
<protein>
    <submittedName>
        <fullName evidence="1">Uncharacterized protein</fullName>
    </submittedName>
</protein>
<dbReference type="EMBL" id="MU003560">
    <property type="protein sequence ID" value="KAF2462868.1"/>
    <property type="molecule type" value="Genomic_DNA"/>
</dbReference>
<dbReference type="Proteomes" id="UP000799755">
    <property type="component" value="Unassembled WGS sequence"/>
</dbReference>
<organism evidence="1 2">
    <name type="scientific">Lindgomyces ingoldianus</name>
    <dbReference type="NCBI Taxonomy" id="673940"/>
    <lineage>
        <taxon>Eukaryota</taxon>
        <taxon>Fungi</taxon>
        <taxon>Dikarya</taxon>
        <taxon>Ascomycota</taxon>
        <taxon>Pezizomycotina</taxon>
        <taxon>Dothideomycetes</taxon>
        <taxon>Pleosporomycetidae</taxon>
        <taxon>Pleosporales</taxon>
        <taxon>Lindgomycetaceae</taxon>
        <taxon>Lindgomyces</taxon>
    </lineage>
</organism>
<accession>A0ACB6Q7H5</accession>
<comment type="caution">
    <text evidence="1">The sequence shown here is derived from an EMBL/GenBank/DDBJ whole genome shotgun (WGS) entry which is preliminary data.</text>
</comment>
<evidence type="ECO:0000313" key="1">
    <source>
        <dbReference type="EMBL" id="KAF2462868.1"/>
    </source>
</evidence>